<accession>A0A2H0YR11</accession>
<reference evidence="3" key="1">
    <citation type="submission" date="2017-09" db="EMBL/GenBank/DDBJ databases">
        <title>Depth-based differentiation of microbial function through sediment-hosted aquifers and enrichment of novel symbionts in the deep terrestrial subsurface.</title>
        <authorList>
            <person name="Probst A.J."/>
            <person name="Ladd B."/>
            <person name="Jarett J.K."/>
            <person name="Geller-Mcgrath D.E."/>
            <person name="Sieber C.M.K."/>
            <person name="Emerson J.B."/>
            <person name="Anantharaman K."/>
            <person name="Thomas B.C."/>
            <person name="Malmstrom R."/>
            <person name="Stieglmeier M."/>
            <person name="Klingl A."/>
            <person name="Woyke T."/>
            <person name="Ryan C.M."/>
            <person name="Banfield J.F."/>
        </authorList>
    </citation>
    <scope>NUCLEOTIDE SEQUENCE [LARGE SCALE GENOMIC DNA]</scope>
</reference>
<evidence type="ECO:0000313" key="3">
    <source>
        <dbReference type="Proteomes" id="UP000236845"/>
    </source>
</evidence>
<sequence length="128" mass="14986">MIHRVKAFIQILNIYTCFVWAWIMLEFLSKNQFKVSTLASTLYLTLVGAYVGDKEILRIRKKYSSRNQRGELFVLLWLFTLISLALIASFWGSHHGYKIPPDLPVISGSVLIFWLITEEIKSHRRKKL</sequence>
<proteinExistence type="predicted"/>
<feature type="transmembrane region" description="Helical" evidence="1">
    <location>
        <begin position="7"/>
        <end position="25"/>
    </location>
</feature>
<dbReference type="Proteomes" id="UP000236845">
    <property type="component" value="Unassembled WGS sequence"/>
</dbReference>
<feature type="transmembrane region" description="Helical" evidence="1">
    <location>
        <begin position="31"/>
        <end position="51"/>
    </location>
</feature>
<evidence type="ECO:0000256" key="1">
    <source>
        <dbReference type="SAM" id="Phobius"/>
    </source>
</evidence>
<gene>
    <name evidence="2" type="ORF">COT26_01010</name>
</gene>
<comment type="caution">
    <text evidence="2">The sequence shown here is derived from an EMBL/GenBank/DDBJ whole genome shotgun (WGS) entry which is preliminary data.</text>
</comment>
<evidence type="ECO:0000313" key="2">
    <source>
        <dbReference type="EMBL" id="PIS40866.1"/>
    </source>
</evidence>
<feature type="transmembrane region" description="Helical" evidence="1">
    <location>
        <begin position="72"/>
        <end position="91"/>
    </location>
</feature>
<dbReference type="EMBL" id="PEXW01000020">
    <property type="protein sequence ID" value="PIS40866.1"/>
    <property type="molecule type" value="Genomic_DNA"/>
</dbReference>
<dbReference type="AlphaFoldDB" id="A0A2H0YR11"/>
<keyword evidence="1" id="KW-1133">Transmembrane helix</keyword>
<keyword evidence="1" id="KW-0812">Transmembrane</keyword>
<feature type="transmembrane region" description="Helical" evidence="1">
    <location>
        <begin position="103"/>
        <end position="120"/>
    </location>
</feature>
<keyword evidence="1" id="KW-0472">Membrane</keyword>
<protein>
    <submittedName>
        <fullName evidence="2">Uncharacterized protein</fullName>
    </submittedName>
</protein>
<organism evidence="2 3">
    <name type="scientific">Candidatus Kerfeldbacteria bacterium CG08_land_8_20_14_0_20_43_14</name>
    <dbReference type="NCBI Taxonomy" id="2014246"/>
    <lineage>
        <taxon>Bacteria</taxon>
        <taxon>Candidatus Kerfeldiibacteriota</taxon>
    </lineage>
</organism>
<name>A0A2H0YR11_9BACT</name>